<sequence>MFSPDSGYYKAPTISAPLHLGSDSYHRWPHLCQTACSESRPDWAVVQVAAQPMAKKRAIPNGAGFYVPLPYPSFLNVQ</sequence>
<dbReference type="EMBL" id="ML120375">
    <property type="protein sequence ID" value="RPB01228.1"/>
    <property type="molecule type" value="Genomic_DNA"/>
</dbReference>
<dbReference type="AlphaFoldDB" id="A0A3N4JVK7"/>
<protein>
    <submittedName>
        <fullName evidence="1">Uncharacterized protein</fullName>
    </submittedName>
</protein>
<accession>A0A3N4JVK7</accession>
<reference evidence="1 2" key="1">
    <citation type="journal article" date="2018" name="Nat. Ecol. Evol.">
        <title>Pezizomycetes genomes reveal the molecular basis of ectomycorrhizal truffle lifestyle.</title>
        <authorList>
            <person name="Murat C."/>
            <person name="Payen T."/>
            <person name="Noel B."/>
            <person name="Kuo A."/>
            <person name="Morin E."/>
            <person name="Chen J."/>
            <person name="Kohler A."/>
            <person name="Krizsan K."/>
            <person name="Balestrini R."/>
            <person name="Da Silva C."/>
            <person name="Montanini B."/>
            <person name="Hainaut M."/>
            <person name="Levati E."/>
            <person name="Barry K.W."/>
            <person name="Belfiori B."/>
            <person name="Cichocki N."/>
            <person name="Clum A."/>
            <person name="Dockter R.B."/>
            <person name="Fauchery L."/>
            <person name="Guy J."/>
            <person name="Iotti M."/>
            <person name="Le Tacon F."/>
            <person name="Lindquist E.A."/>
            <person name="Lipzen A."/>
            <person name="Malagnac F."/>
            <person name="Mello A."/>
            <person name="Molinier V."/>
            <person name="Miyauchi S."/>
            <person name="Poulain J."/>
            <person name="Riccioni C."/>
            <person name="Rubini A."/>
            <person name="Sitrit Y."/>
            <person name="Splivallo R."/>
            <person name="Traeger S."/>
            <person name="Wang M."/>
            <person name="Zifcakova L."/>
            <person name="Wipf D."/>
            <person name="Zambonelli A."/>
            <person name="Paolocci F."/>
            <person name="Nowrousian M."/>
            <person name="Ottonello S."/>
            <person name="Baldrian P."/>
            <person name="Spatafora J.W."/>
            <person name="Henrissat B."/>
            <person name="Nagy L.G."/>
            <person name="Aury J.M."/>
            <person name="Wincker P."/>
            <person name="Grigoriev I.V."/>
            <person name="Bonfante P."/>
            <person name="Martin F.M."/>
        </authorList>
    </citation>
    <scope>NUCLEOTIDE SEQUENCE [LARGE SCALE GENOMIC DNA]</scope>
    <source>
        <strain evidence="1 2">120613-1</strain>
    </source>
</reference>
<evidence type="ECO:0000313" key="2">
    <source>
        <dbReference type="Proteomes" id="UP000276215"/>
    </source>
</evidence>
<evidence type="ECO:0000313" key="1">
    <source>
        <dbReference type="EMBL" id="RPB01228.1"/>
    </source>
</evidence>
<organism evidence="1 2">
    <name type="scientific">Choiromyces venosus 120613-1</name>
    <dbReference type="NCBI Taxonomy" id="1336337"/>
    <lineage>
        <taxon>Eukaryota</taxon>
        <taxon>Fungi</taxon>
        <taxon>Dikarya</taxon>
        <taxon>Ascomycota</taxon>
        <taxon>Pezizomycotina</taxon>
        <taxon>Pezizomycetes</taxon>
        <taxon>Pezizales</taxon>
        <taxon>Tuberaceae</taxon>
        <taxon>Choiromyces</taxon>
    </lineage>
</organism>
<name>A0A3N4JVK7_9PEZI</name>
<gene>
    <name evidence="1" type="ORF">L873DRAFT_1804145</name>
</gene>
<dbReference type="Proteomes" id="UP000276215">
    <property type="component" value="Unassembled WGS sequence"/>
</dbReference>
<proteinExistence type="predicted"/>
<keyword evidence="2" id="KW-1185">Reference proteome</keyword>